<feature type="domain" description="Cathepsin propeptide inhibitor" evidence="9">
    <location>
        <begin position="41"/>
        <end position="98"/>
    </location>
</feature>
<protein>
    <submittedName>
        <fullName evidence="10">Uncharacterized protein</fullName>
    </submittedName>
</protein>
<feature type="domain" description="Peptidase C1A papain C-terminal" evidence="8">
    <location>
        <begin position="145"/>
        <end position="358"/>
    </location>
</feature>
<dbReference type="PANTHER" id="PTHR12411">
    <property type="entry name" value="CYSTEINE PROTEASE FAMILY C1-RELATED"/>
    <property type="match status" value="1"/>
</dbReference>
<dbReference type="InterPro" id="IPR013201">
    <property type="entry name" value="Prot_inhib_I29"/>
</dbReference>
<evidence type="ECO:0000256" key="7">
    <source>
        <dbReference type="SAM" id="SignalP"/>
    </source>
</evidence>
<dbReference type="SMART" id="SM00848">
    <property type="entry name" value="Inhibitor_I29"/>
    <property type="match status" value="1"/>
</dbReference>
<dbReference type="PROSITE" id="PS00139">
    <property type="entry name" value="THIOL_PROTEASE_CYS"/>
    <property type="match status" value="1"/>
</dbReference>
<dbReference type="PRINTS" id="PR00705">
    <property type="entry name" value="PAPAIN"/>
</dbReference>
<keyword evidence="5" id="KW-0788">Thiol protease</keyword>
<accession>A0AAD8WZ11</accession>
<proteinExistence type="inferred from homology"/>
<feature type="signal peptide" evidence="7">
    <location>
        <begin position="1"/>
        <end position="28"/>
    </location>
</feature>
<reference evidence="10" key="1">
    <citation type="submission" date="2023-07" db="EMBL/GenBank/DDBJ databases">
        <title>A chromosome-level genome assembly of Lolium multiflorum.</title>
        <authorList>
            <person name="Chen Y."/>
            <person name="Copetti D."/>
            <person name="Kolliker R."/>
            <person name="Studer B."/>
        </authorList>
    </citation>
    <scope>NUCLEOTIDE SEQUENCE</scope>
    <source>
        <strain evidence="10">02402/16</strain>
        <tissue evidence="10">Leaf</tissue>
    </source>
</reference>
<dbReference type="SMART" id="SM00645">
    <property type="entry name" value="Pept_C1"/>
    <property type="match status" value="1"/>
</dbReference>
<sequence length="359" mass="39414">MAPSYLSRSLASTIVLVLVGFLAASAWASTQQDEPLTMERFHRWMEQHGKSYPTVDEKLRRFEVYRRNVEDIEATNREGGLSYTLGENQFTDLTSEEFLATYTGRFVMPPDMSGDEEDDADTVITTHAGDVVEGHAVHGGNLSAVPESVDWRAKGAVTPIRNQGTCGSCWAFAAVAAVESLNQIKTGKLVDLSEQELVDCGRYGCDVGQATGAMDWMWKNGGITTEADYPYKGKLGTCDKTKLKHHAVSVRSCRRVVSNNEQKLMEVVAQQPVTVVIEVAASFHKYKSGVYSGPCGYAYNHIVTVVGYGKDASTGKKYWIVKNSYGTSFGMSGYILMERGVADPRGLCGLAYWPAYPTM</sequence>
<organism evidence="10 11">
    <name type="scientific">Lolium multiflorum</name>
    <name type="common">Italian ryegrass</name>
    <name type="synonym">Lolium perenne subsp. multiflorum</name>
    <dbReference type="NCBI Taxonomy" id="4521"/>
    <lineage>
        <taxon>Eukaryota</taxon>
        <taxon>Viridiplantae</taxon>
        <taxon>Streptophyta</taxon>
        <taxon>Embryophyta</taxon>
        <taxon>Tracheophyta</taxon>
        <taxon>Spermatophyta</taxon>
        <taxon>Magnoliopsida</taxon>
        <taxon>Liliopsida</taxon>
        <taxon>Poales</taxon>
        <taxon>Poaceae</taxon>
        <taxon>BOP clade</taxon>
        <taxon>Pooideae</taxon>
        <taxon>Poodae</taxon>
        <taxon>Poeae</taxon>
        <taxon>Poeae Chloroplast Group 2 (Poeae type)</taxon>
        <taxon>Loliodinae</taxon>
        <taxon>Loliinae</taxon>
        <taxon>Lolium</taxon>
    </lineage>
</organism>
<dbReference type="AlphaFoldDB" id="A0AAD8WZ11"/>
<evidence type="ECO:0000256" key="1">
    <source>
        <dbReference type="ARBA" id="ARBA00008455"/>
    </source>
</evidence>
<dbReference type="GO" id="GO:0008234">
    <property type="term" value="F:cysteine-type peptidase activity"/>
    <property type="evidence" value="ECO:0007669"/>
    <property type="project" value="UniProtKB-KW"/>
</dbReference>
<dbReference type="CDD" id="cd02248">
    <property type="entry name" value="Peptidase_C1A"/>
    <property type="match status" value="1"/>
</dbReference>
<dbReference type="Proteomes" id="UP001231189">
    <property type="component" value="Unassembled WGS sequence"/>
</dbReference>
<dbReference type="GO" id="GO:0006508">
    <property type="term" value="P:proteolysis"/>
    <property type="evidence" value="ECO:0007669"/>
    <property type="project" value="UniProtKB-KW"/>
</dbReference>
<dbReference type="InterPro" id="IPR013128">
    <property type="entry name" value="Peptidase_C1A"/>
</dbReference>
<dbReference type="InterPro" id="IPR039417">
    <property type="entry name" value="Peptidase_C1A_papain-like"/>
</dbReference>
<dbReference type="Pfam" id="PF00112">
    <property type="entry name" value="Peptidase_C1"/>
    <property type="match status" value="1"/>
</dbReference>
<evidence type="ECO:0000256" key="3">
    <source>
        <dbReference type="ARBA" id="ARBA00022729"/>
    </source>
</evidence>
<evidence type="ECO:0000259" key="9">
    <source>
        <dbReference type="SMART" id="SM00848"/>
    </source>
</evidence>
<evidence type="ECO:0000259" key="8">
    <source>
        <dbReference type="SMART" id="SM00645"/>
    </source>
</evidence>
<dbReference type="FunFam" id="3.90.70.10:FF:000067">
    <property type="entry name" value="Senescence-specific cysteine protease"/>
    <property type="match status" value="1"/>
</dbReference>
<keyword evidence="2" id="KW-0645">Protease</keyword>
<evidence type="ECO:0000313" key="11">
    <source>
        <dbReference type="Proteomes" id="UP001231189"/>
    </source>
</evidence>
<dbReference type="EMBL" id="JAUUTY010000002">
    <property type="protein sequence ID" value="KAK1686312.1"/>
    <property type="molecule type" value="Genomic_DNA"/>
</dbReference>
<feature type="chain" id="PRO_5041917843" evidence="7">
    <location>
        <begin position="29"/>
        <end position="359"/>
    </location>
</feature>
<evidence type="ECO:0000256" key="5">
    <source>
        <dbReference type="ARBA" id="ARBA00022807"/>
    </source>
</evidence>
<name>A0AAD8WZ11_LOLMU</name>
<evidence type="ECO:0000256" key="6">
    <source>
        <dbReference type="ARBA" id="ARBA00023157"/>
    </source>
</evidence>
<dbReference type="SUPFAM" id="SSF54001">
    <property type="entry name" value="Cysteine proteinases"/>
    <property type="match status" value="1"/>
</dbReference>
<dbReference type="InterPro" id="IPR038765">
    <property type="entry name" value="Papain-like_cys_pep_sf"/>
</dbReference>
<evidence type="ECO:0000256" key="4">
    <source>
        <dbReference type="ARBA" id="ARBA00022801"/>
    </source>
</evidence>
<gene>
    <name evidence="10" type="ORF">QYE76_047160</name>
</gene>
<comment type="caution">
    <text evidence="10">The sequence shown here is derived from an EMBL/GenBank/DDBJ whole genome shotgun (WGS) entry which is preliminary data.</text>
</comment>
<comment type="similarity">
    <text evidence="1">Belongs to the peptidase C1 family.</text>
</comment>
<keyword evidence="6" id="KW-1015">Disulfide bond</keyword>
<keyword evidence="4" id="KW-0378">Hydrolase</keyword>
<keyword evidence="11" id="KW-1185">Reference proteome</keyword>
<dbReference type="Pfam" id="PF08246">
    <property type="entry name" value="Inhibitor_I29"/>
    <property type="match status" value="1"/>
</dbReference>
<keyword evidence="3 7" id="KW-0732">Signal</keyword>
<dbReference type="InterPro" id="IPR000668">
    <property type="entry name" value="Peptidase_C1A_C"/>
</dbReference>
<evidence type="ECO:0000313" key="10">
    <source>
        <dbReference type="EMBL" id="KAK1686312.1"/>
    </source>
</evidence>
<dbReference type="Gene3D" id="3.90.70.10">
    <property type="entry name" value="Cysteine proteinases"/>
    <property type="match status" value="1"/>
</dbReference>
<dbReference type="InterPro" id="IPR000169">
    <property type="entry name" value="Pept_cys_AS"/>
</dbReference>
<evidence type="ECO:0000256" key="2">
    <source>
        <dbReference type="ARBA" id="ARBA00022670"/>
    </source>
</evidence>